<organism evidence="1 2">
    <name type="scientific">Burkholderia pyrrocinia</name>
    <name type="common">Pseudomonas pyrrocinia</name>
    <dbReference type="NCBI Taxonomy" id="60550"/>
    <lineage>
        <taxon>Bacteria</taxon>
        <taxon>Pseudomonadati</taxon>
        <taxon>Pseudomonadota</taxon>
        <taxon>Betaproteobacteria</taxon>
        <taxon>Burkholderiales</taxon>
        <taxon>Burkholderiaceae</taxon>
        <taxon>Burkholderia</taxon>
        <taxon>Burkholderia cepacia complex</taxon>
    </lineage>
</organism>
<protein>
    <submittedName>
        <fullName evidence="1">Uncharacterized protein</fullName>
    </submittedName>
</protein>
<keyword evidence="2" id="KW-1185">Reference proteome</keyword>
<gene>
    <name evidence="1" type="ORF">WN985_32900</name>
</gene>
<proteinExistence type="predicted"/>
<evidence type="ECO:0000313" key="1">
    <source>
        <dbReference type="EMBL" id="WZW59164.1"/>
    </source>
</evidence>
<dbReference type="Proteomes" id="UP001484179">
    <property type="component" value="Plasmid unnamed"/>
</dbReference>
<geneLocation type="plasmid" evidence="1 2">
    <name>unnamed</name>
</geneLocation>
<evidence type="ECO:0000313" key="2">
    <source>
        <dbReference type="Proteomes" id="UP001484179"/>
    </source>
</evidence>
<sequence length="115" mass="13038">MRRSLQGFNQLRHEREQIADEAVVGHAEPLFSRLLRSSRVTPPSIRWHRPVSQGITRGIAYVDNYRLTLPAIAQTYWQARFPAIDIVVTASRQVGIDMSSTLEMPSGKRYPGAHP</sequence>
<accession>A0ABZ3BX48</accession>
<keyword evidence="1" id="KW-0614">Plasmid</keyword>
<dbReference type="RefSeq" id="WP_342312382.1">
    <property type="nucleotide sequence ID" value="NZ_CP150851.1"/>
</dbReference>
<dbReference type="EMBL" id="CP150851">
    <property type="protein sequence ID" value="WZW59164.1"/>
    <property type="molecule type" value="Genomic_DNA"/>
</dbReference>
<reference evidence="1 2" key="1">
    <citation type="submission" date="2024-04" db="EMBL/GenBank/DDBJ databases">
        <title>Biological Control Activity of Plant Growth Promoting Rhizobacteria Burkholderia pyrrocinia BX1 against Tobacco black shank Introduction Tobacco black shank (TBS) caused by the oomycete Phytophthora. nicotianae (P. nicotianae) has become a destructive soil.</title>
        <authorList>
            <person name="Liu X."/>
            <person name="Shu C."/>
        </authorList>
    </citation>
    <scope>NUCLEOTIDE SEQUENCE [LARGE SCALE GENOMIC DNA]</scope>
    <source>
        <strain evidence="1 2">BX1</strain>
        <plasmid evidence="1 2">unnamed</plasmid>
    </source>
</reference>
<name>A0ABZ3BX48_BURPY</name>